<feature type="chain" id="PRO_5003579192" description="Dihydroorotate dehydrogenase (quinone), mitochondrial" evidence="18">
    <location>
        <begin position="22"/>
        <end position="382"/>
    </location>
</feature>
<feature type="signal peptide" evidence="18">
    <location>
        <begin position="1"/>
        <end position="21"/>
    </location>
</feature>
<dbReference type="InterPro" id="IPR013785">
    <property type="entry name" value="Aldolase_TIM"/>
</dbReference>
<evidence type="ECO:0000256" key="3">
    <source>
        <dbReference type="ARBA" id="ARBA00005359"/>
    </source>
</evidence>
<dbReference type="NCBIfam" id="NF003645">
    <property type="entry name" value="PRK05286.1-2"/>
    <property type="match status" value="1"/>
</dbReference>
<sequence length="382" mass="41272">MAKGQIFQSAALLLGGASVFCGYETYQGNEKFYSNILMPTVHALFGPEMAHNLAIKALSYGVVPKKQKQEFDRLPCKVFGLEFSNPVGIAAGFDKHVEAVGGLNKLGFGFVEVGSITPLPQDGNDKPRVFRLPKDKAVINRYGFNSCGHQDAVTRLSKNISGETILGVNLGKNKESLDATKDYTEGVLKLGTYADYIVINVSSPNTPGLRSLQGRDKLKNLCTAVVAAKNQLPNKPPILVKIAPDLTDHDKVDIAHVVVQVNKVDGLIVSNTSIARPESLESSNKTERGGLSGEPVREMSTKLVADMYKLTHGKVPIVGVGGIWNGKDAYEKIRAGASLVQIYTSLIYEGPPVVNKIKRELNELLEINGFSNVSDAIGVDHK</sequence>
<evidence type="ECO:0000256" key="9">
    <source>
        <dbReference type="ARBA" id="ARBA00022792"/>
    </source>
</evidence>
<name>H2ZBR5_CIOSA</name>
<dbReference type="InterPro" id="IPR005720">
    <property type="entry name" value="Dihydroorotate_DH_cat"/>
</dbReference>
<evidence type="ECO:0000256" key="4">
    <source>
        <dbReference type="ARBA" id="ARBA00012791"/>
    </source>
</evidence>
<keyword evidence="13 17" id="KW-0496">Mitochondrion</keyword>
<keyword evidence="21" id="KW-1185">Reference proteome</keyword>
<dbReference type="Pfam" id="PF01180">
    <property type="entry name" value="DHO_dh"/>
    <property type="match status" value="1"/>
</dbReference>
<comment type="catalytic activity">
    <reaction evidence="16 17">
        <text>(S)-dihydroorotate + a quinone = orotate + a quinol</text>
        <dbReference type="Rhea" id="RHEA:30187"/>
        <dbReference type="ChEBI" id="CHEBI:24646"/>
        <dbReference type="ChEBI" id="CHEBI:30839"/>
        <dbReference type="ChEBI" id="CHEBI:30864"/>
        <dbReference type="ChEBI" id="CHEBI:132124"/>
        <dbReference type="EC" id="1.3.5.2"/>
    </reaction>
</comment>
<proteinExistence type="inferred from homology"/>
<evidence type="ECO:0000256" key="1">
    <source>
        <dbReference type="ARBA" id="ARBA00004434"/>
    </source>
</evidence>
<keyword evidence="6 17" id="KW-0285">Flavoprotein</keyword>
<comment type="function">
    <text evidence="15">Catalyzes the conversion of dihydroorotate to orotate with quinone as electron acceptor. Required for UMP biosynthesis via de novo pathway.</text>
</comment>
<evidence type="ECO:0000256" key="12">
    <source>
        <dbReference type="ARBA" id="ARBA00023002"/>
    </source>
</evidence>
<dbReference type="NCBIfam" id="TIGR01036">
    <property type="entry name" value="pyrD_sub2"/>
    <property type="match status" value="1"/>
</dbReference>
<dbReference type="PANTHER" id="PTHR48109:SF4">
    <property type="entry name" value="DIHYDROOROTATE DEHYDROGENASE (QUINONE), MITOCHONDRIAL"/>
    <property type="match status" value="1"/>
</dbReference>
<dbReference type="PROSITE" id="PS00911">
    <property type="entry name" value="DHODEHASE_1"/>
    <property type="match status" value="1"/>
</dbReference>
<dbReference type="GO" id="GO:0106430">
    <property type="term" value="F:dihydroorotate dehydrogenase (quinone) activity"/>
    <property type="evidence" value="ECO:0007669"/>
    <property type="project" value="UniProtKB-EC"/>
</dbReference>
<evidence type="ECO:0000256" key="5">
    <source>
        <dbReference type="ARBA" id="ARBA00017599"/>
    </source>
</evidence>
<keyword evidence="7 17" id="KW-0288">FMN</keyword>
<evidence type="ECO:0000256" key="18">
    <source>
        <dbReference type="SAM" id="SignalP"/>
    </source>
</evidence>
<dbReference type="Proteomes" id="UP000007875">
    <property type="component" value="Unassembled WGS sequence"/>
</dbReference>
<keyword evidence="9 17" id="KW-0999">Mitochondrion inner membrane</keyword>
<evidence type="ECO:0000256" key="16">
    <source>
        <dbReference type="ARBA" id="ARBA00048639"/>
    </source>
</evidence>
<dbReference type="GO" id="GO:0005743">
    <property type="term" value="C:mitochondrial inner membrane"/>
    <property type="evidence" value="ECO:0007669"/>
    <property type="project" value="UniProtKB-SubCell"/>
</dbReference>
<protein>
    <recommendedName>
        <fullName evidence="5 17">Dihydroorotate dehydrogenase (quinone), mitochondrial</fullName>
        <shortName evidence="17">DHOdehase</shortName>
        <ecNumber evidence="4 17">1.3.5.2</ecNumber>
    </recommendedName>
</protein>
<dbReference type="Ensembl" id="ENSCSAVT00000015204.1">
    <property type="protein sequence ID" value="ENSCSAVP00000015030.1"/>
    <property type="gene ID" value="ENSCSAVG00000008810.1"/>
</dbReference>
<evidence type="ECO:0000256" key="7">
    <source>
        <dbReference type="ARBA" id="ARBA00022643"/>
    </source>
</evidence>
<comment type="similarity">
    <text evidence="3 17">Belongs to the dihydroorotate dehydrogenase family. Type 2 subfamily.</text>
</comment>
<evidence type="ECO:0000313" key="20">
    <source>
        <dbReference type="Ensembl" id="ENSCSAVP00000015030.1"/>
    </source>
</evidence>
<evidence type="ECO:0000259" key="19">
    <source>
        <dbReference type="Pfam" id="PF01180"/>
    </source>
</evidence>
<evidence type="ECO:0000256" key="14">
    <source>
        <dbReference type="ARBA" id="ARBA00023136"/>
    </source>
</evidence>
<dbReference type="Gene3D" id="3.20.20.70">
    <property type="entry name" value="Aldolase class I"/>
    <property type="match status" value="1"/>
</dbReference>
<dbReference type="GeneTree" id="ENSGT00500000044924"/>
<reference evidence="21" key="1">
    <citation type="submission" date="2003-08" db="EMBL/GenBank/DDBJ databases">
        <authorList>
            <person name="Birren B."/>
            <person name="Nusbaum C."/>
            <person name="Abebe A."/>
            <person name="Abouelleil A."/>
            <person name="Adekoya E."/>
            <person name="Ait-zahra M."/>
            <person name="Allen N."/>
            <person name="Allen T."/>
            <person name="An P."/>
            <person name="Anderson M."/>
            <person name="Anderson S."/>
            <person name="Arachchi H."/>
            <person name="Armbruster J."/>
            <person name="Bachantsang P."/>
            <person name="Baldwin J."/>
            <person name="Barry A."/>
            <person name="Bayul T."/>
            <person name="Blitshsteyn B."/>
            <person name="Bloom T."/>
            <person name="Blye J."/>
            <person name="Boguslavskiy L."/>
            <person name="Borowsky M."/>
            <person name="Boukhgalter B."/>
            <person name="Brunache A."/>
            <person name="Butler J."/>
            <person name="Calixte N."/>
            <person name="Calvo S."/>
            <person name="Camarata J."/>
            <person name="Campo K."/>
            <person name="Chang J."/>
            <person name="Cheshatsang Y."/>
            <person name="Citroen M."/>
            <person name="Collymore A."/>
            <person name="Considine T."/>
            <person name="Cook A."/>
            <person name="Cooke P."/>
            <person name="Corum B."/>
            <person name="Cuomo C."/>
            <person name="David R."/>
            <person name="Dawoe T."/>
            <person name="Degray S."/>
            <person name="Dodge S."/>
            <person name="Dooley K."/>
            <person name="Dorje P."/>
            <person name="Dorjee K."/>
            <person name="Dorris L."/>
            <person name="Duffey N."/>
            <person name="Dupes A."/>
            <person name="Elkins T."/>
            <person name="Engels R."/>
            <person name="Erickson J."/>
            <person name="Farina A."/>
            <person name="Faro S."/>
            <person name="Ferreira P."/>
            <person name="Fischer H."/>
            <person name="Fitzgerald M."/>
            <person name="Foley K."/>
            <person name="Gage D."/>
            <person name="Galagan J."/>
            <person name="Gearin G."/>
            <person name="Gnerre S."/>
            <person name="Gnirke A."/>
            <person name="Goyette A."/>
            <person name="Graham J."/>
            <person name="Grandbois E."/>
            <person name="Gyaltsen K."/>
            <person name="Hafez N."/>
            <person name="Hagopian D."/>
            <person name="Hagos B."/>
            <person name="Hall J."/>
            <person name="Hatcher B."/>
            <person name="Heller A."/>
            <person name="Higgins H."/>
            <person name="Honan T."/>
            <person name="Horn A."/>
            <person name="Houde N."/>
            <person name="Hughes L."/>
            <person name="Hulme W."/>
            <person name="Husby E."/>
            <person name="Iliev I."/>
            <person name="Jaffe D."/>
            <person name="Jones C."/>
            <person name="Kamal M."/>
            <person name="Kamat A."/>
            <person name="Kamvysselis M."/>
            <person name="Karlsson E."/>
            <person name="Kells C."/>
            <person name="Kieu A."/>
            <person name="Kisner P."/>
            <person name="Kodira C."/>
            <person name="Kulbokas E."/>
            <person name="Labutti K."/>
            <person name="Lama D."/>
            <person name="Landers T."/>
            <person name="Leger J."/>
            <person name="Levine S."/>
            <person name="Lewis D."/>
            <person name="Lewis T."/>
            <person name="Lindblad-toh K."/>
            <person name="Liu X."/>
            <person name="Lokyitsang T."/>
            <person name="Lokyitsang Y."/>
            <person name="Lucien O."/>
            <person name="Lui A."/>
            <person name="Ma L.J."/>
            <person name="Mabbitt R."/>
            <person name="Macdonald J."/>
            <person name="Maclean C."/>
            <person name="Major J."/>
            <person name="Manning J."/>
            <person name="Marabella R."/>
            <person name="Maru K."/>
            <person name="Matthews C."/>
            <person name="Mauceli E."/>
            <person name="Mccarthy M."/>
            <person name="Mcdonough S."/>
            <person name="Mcghee T."/>
            <person name="Meldrim J."/>
            <person name="Meneus L."/>
            <person name="Mesirov J."/>
            <person name="Mihalev A."/>
            <person name="Mihova T."/>
            <person name="Mikkelsen T."/>
            <person name="Mlenga V."/>
            <person name="Moru K."/>
            <person name="Mozes J."/>
            <person name="Mulrain L."/>
            <person name="Munson G."/>
            <person name="Naylor J."/>
            <person name="Newes C."/>
            <person name="Nguyen C."/>
            <person name="Nguyen N."/>
            <person name="Nguyen T."/>
            <person name="Nicol R."/>
            <person name="Nielsen C."/>
            <person name="Nizzari M."/>
            <person name="Norbu C."/>
            <person name="Norbu N."/>
            <person name="O'donnell P."/>
            <person name="Okoawo O."/>
            <person name="O'leary S."/>
            <person name="Omotosho B."/>
            <person name="O'neill K."/>
            <person name="Osman S."/>
            <person name="Parker S."/>
            <person name="Perrin D."/>
            <person name="Phunkhang P."/>
            <person name="Piqani B."/>
            <person name="Purcell S."/>
            <person name="Rachupka T."/>
            <person name="Ramasamy U."/>
            <person name="Rameau R."/>
            <person name="Ray V."/>
            <person name="Raymond C."/>
            <person name="Retta R."/>
            <person name="Richardson S."/>
            <person name="Rise C."/>
            <person name="Rodriguez J."/>
            <person name="Rogers J."/>
            <person name="Rogov P."/>
            <person name="Rutman M."/>
            <person name="Schupbach R."/>
            <person name="Seaman C."/>
            <person name="Settipalli S."/>
            <person name="Sharpe T."/>
            <person name="Sheridan J."/>
            <person name="Sherpa N."/>
            <person name="Shi J."/>
            <person name="Smirnov S."/>
            <person name="Smith C."/>
            <person name="Sougnez C."/>
            <person name="Spencer B."/>
            <person name="Stalker J."/>
            <person name="Stange-thomann N."/>
            <person name="Stavropoulos S."/>
            <person name="Stetson K."/>
            <person name="Stone C."/>
            <person name="Stone S."/>
            <person name="Stubbs M."/>
            <person name="Talamas J."/>
            <person name="Tchuinga P."/>
            <person name="Tenzing P."/>
            <person name="Tesfaye S."/>
            <person name="Theodore J."/>
            <person name="Thoulutsang Y."/>
            <person name="Topham K."/>
            <person name="Towey S."/>
            <person name="Tsamla T."/>
            <person name="Tsomo N."/>
            <person name="Vallee D."/>
            <person name="Vassiliev H."/>
            <person name="Venkataraman V."/>
            <person name="Vinson J."/>
            <person name="Vo A."/>
            <person name="Wade C."/>
            <person name="Wang S."/>
            <person name="Wangchuk T."/>
            <person name="Wangdi T."/>
            <person name="Whittaker C."/>
            <person name="Wilkinson J."/>
            <person name="Wu Y."/>
            <person name="Wyman D."/>
            <person name="Yadav S."/>
            <person name="Yang S."/>
            <person name="Yang X."/>
            <person name="Yeager S."/>
            <person name="Yee E."/>
            <person name="Young G."/>
            <person name="Zainoun J."/>
            <person name="Zembeck L."/>
            <person name="Zimmer A."/>
            <person name="Zody M."/>
            <person name="Lander E."/>
        </authorList>
    </citation>
    <scope>NUCLEOTIDE SEQUENCE [LARGE SCALE GENOMIC DNA]</scope>
</reference>
<keyword evidence="14" id="KW-0472">Membrane</keyword>
<reference evidence="20" key="3">
    <citation type="submission" date="2025-09" db="UniProtKB">
        <authorList>
            <consortium name="Ensembl"/>
        </authorList>
    </citation>
    <scope>IDENTIFICATION</scope>
</reference>
<keyword evidence="8" id="KW-0812">Transmembrane</keyword>
<keyword evidence="18" id="KW-0732">Signal</keyword>
<dbReference type="GO" id="GO:0044205">
    <property type="term" value="P:'de novo' UMP biosynthetic process"/>
    <property type="evidence" value="ECO:0007669"/>
    <property type="project" value="UniProtKB-UniPathway"/>
</dbReference>
<evidence type="ECO:0000256" key="13">
    <source>
        <dbReference type="ARBA" id="ARBA00023128"/>
    </source>
</evidence>
<evidence type="ECO:0000256" key="10">
    <source>
        <dbReference type="ARBA" id="ARBA00022946"/>
    </source>
</evidence>
<dbReference type="EC" id="1.3.5.2" evidence="4 17"/>
<keyword evidence="12 17" id="KW-0560">Oxidoreductase</keyword>
<reference evidence="20" key="2">
    <citation type="submission" date="2025-08" db="UniProtKB">
        <authorList>
            <consortium name="Ensembl"/>
        </authorList>
    </citation>
    <scope>IDENTIFICATION</scope>
</reference>
<dbReference type="AlphaFoldDB" id="H2ZBR5"/>
<dbReference type="NCBIfam" id="NF003652">
    <property type="entry name" value="PRK05286.2-5"/>
    <property type="match status" value="1"/>
</dbReference>
<evidence type="ECO:0000256" key="17">
    <source>
        <dbReference type="RuleBase" id="RU361255"/>
    </source>
</evidence>
<organism evidence="20 21">
    <name type="scientific">Ciona savignyi</name>
    <name type="common">Pacific transparent sea squirt</name>
    <dbReference type="NCBI Taxonomy" id="51511"/>
    <lineage>
        <taxon>Eukaryota</taxon>
        <taxon>Metazoa</taxon>
        <taxon>Chordata</taxon>
        <taxon>Tunicata</taxon>
        <taxon>Ascidiacea</taxon>
        <taxon>Phlebobranchia</taxon>
        <taxon>Cionidae</taxon>
        <taxon>Ciona</taxon>
    </lineage>
</organism>
<keyword evidence="10" id="KW-0809">Transit peptide</keyword>
<evidence type="ECO:0000256" key="8">
    <source>
        <dbReference type="ARBA" id="ARBA00022692"/>
    </source>
</evidence>
<dbReference type="InterPro" id="IPR005719">
    <property type="entry name" value="Dihydroorotate_DH_2"/>
</dbReference>
<dbReference type="GO" id="GO:0006207">
    <property type="term" value="P:'de novo' pyrimidine nucleobase biosynthetic process"/>
    <property type="evidence" value="ECO:0007669"/>
    <property type="project" value="InterPro"/>
</dbReference>
<evidence type="ECO:0000256" key="2">
    <source>
        <dbReference type="ARBA" id="ARBA00005161"/>
    </source>
</evidence>
<dbReference type="PROSITE" id="PS00912">
    <property type="entry name" value="DHODEHASE_2"/>
    <property type="match status" value="1"/>
</dbReference>
<dbReference type="UniPathway" id="UPA00070">
    <property type="reaction ID" value="UER00946"/>
</dbReference>
<dbReference type="CDD" id="cd04738">
    <property type="entry name" value="DHOD_2_like"/>
    <property type="match status" value="1"/>
</dbReference>
<feature type="domain" description="Dihydroorotate dehydrogenase catalytic" evidence="19">
    <location>
        <begin position="74"/>
        <end position="365"/>
    </location>
</feature>
<dbReference type="PANTHER" id="PTHR48109">
    <property type="entry name" value="DIHYDROOROTATE DEHYDROGENASE (QUINONE), MITOCHONDRIAL-RELATED"/>
    <property type="match status" value="1"/>
</dbReference>
<comment type="cofactor">
    <cofactor evidence="17">
        <name>FMN</name>
        <dbReference type="ChEBI" id="CHEBI:58210"/>
    </cofactor>
    <text evidence="17">Binds 1 FMN per subunit.</text>
</comment>
<dbReference type="FunFam" id="3.20.20.70:FF:000066">
    <property type="entry name" value="Dihydroorotate dehydrogenase (quinone), mitochondrial"/>
    <property type="match status" value="1"/>
</dbReference>
<keyword evidence="11" id="KW-1133">Transmembrane helix</keyword>
<comment type="subcellular location">
    <subcellularLocation>
        <location evidence="1 17">Mitochondrion inner membrane</location>
        <topology evidence="1 17">Single-pass membrane protein</topology>
    </subcellularLocation>
</comment>
<dbReference type="InterPro" id="IPR050074">
    <property type="entry name" value="DHO_dehydrogenase"/>
</dbReference>
<accession>H2ZBR5</accession>
<dbReference type="InterPro" id="IPR001295">
    <property type="entry name" value="Dihydroorotate_DH_CS"/>
</dbReference>
<evidence type="ECO:0000313" key="21">
    <source>
        <dbReference type="Proteomes" id="UP000007875"/>
    </source>
</evidence>
<dbReference type="SUPFAM" id="SSF51395">
    <property type="entry name" value="FMN-linked oxidoreductases"/>
    <property type="match status" value="1"/>
</dbReference>
<evidence type="ECO:0000256" key="15">
    <source>
        <dbReference type="ARBA" id="ARBA00033714"/>
    </source>
</evidence>
<evidence type="ECO:0000256" key="11">
    <source>
        <dbReference type="ARBA" id="ARBA00022989"/>
    </source>
</evidence>
<evidence type="ECO:0000256" key="6">
    <source>
        <dbReference type="ARBA" id="ARBA00022630"/>
    </source>
</evidence>
<comment type="pathway">
    <text evidence="2 17">Pyrimidine metabolism; UMP biosynthesis via de novo pathway; orotate from (S)-dihydroorotate (quinone route): step 1/1.</text>
</comment>